<evidence type="ECO:0000256" key="7">
    <source>
        <dbReference type="SAM" id="MobiDB-lite"/>
    </source>
</evidence>
<evidence type="ECO:0000256" key="2">
    <source>
        <dbReference type="ARBA" id="ARBA00023015"/>
    </source>
</evidence>
<reference evidence="8" key="1">
    <citation type="submission" date="2019-12" db="EMBL/GenBank/DDBJ databases">
        <title>Genome sequencing and annotation of Brassica cretica.</title>
        <authorList>
            <person name="Studholme D.J."/>
            <person name="Sarris P."/>
        </authorList>
    </citation>
    <scope>NUCLEOTIDE SEQUENCE</scope>
    <source>
        <strain evidence="8">PFS-109/04</strain>
        <tissue evidence="8">Leaf</tissue>
    </source>
</reference>
<evidence type="ECO:0000256" key="5">
    <source>
        <dbReference type="ARBA" id="ARBA00023242"/>
    </source>
</evidence>
<dbReference type="PANTHER" id="PTHR12632">
    <property type="entry name" value="TRANSCRIPTION FACTOR NF-Y ALPHA-RELATED"/>
    <property type="match status" value="1"/>
</dbReference>
<feature type="compositionally biased region" description="Basic and acidic residues" evidence="7">
    <location>
        <begin position="36"/>
        <end position="46"/>
    </location>
</feature>
<comment type="caution">
    <text evidence="8">The sequence shown here is derived from an EMBL/GenBank/DDBJ whole genome shotgun (WGS) entry which is preliminary data.</text>
</comment>
<dbReference type="AlphaFoldDB" id="A0A8S9P3J0"/>
<evidence type="ECO:0000313" key="9">
    <source>
        <dbReference type="Proteomes" id="UP000712600"/>
    </source>
</evidence>
<feature type="region of interest" description="Disordered" evidence="7">
    <location>
        <begin position="21"/>
        <end position="46"/>
    </location>
</feature>
<dbReference type="EMBL" id="QGKX02001521">
    <property type="protein sequence ID" value="KAF3508791.1"/>
    <property type="molecule type" value="Genomic_DNA"/>
</dbReference>
<name>A0A8S9P3J0_BRACR</name>
<gene>
    <name evidence="8" type="ORF">F2Q69_00001638</name>
</gene>
<dbReference type="InterPro" id="IPR036457">
    <property type="entry name" value="PPM-type-like_dom_sf"/>
</dbReference>
<dbReference type="GO" id="GO:0005634">
    <property type="term" value="C:nucleus"/>
    <property type="evidence" value="ECO:0007669"/>
    <property type="project" value="UniProtKB-SubCell"/>
</dbReference>
<accession>A0A8S9P3J0</accession>
<protein>
    <recommendedName>
        <fullName evidence="6">Nuclear transcription factor Y subunit</fullName>
    </recommendedName>
</protein>
<comment type="function">
    <text evidence="6">Component of the sequence-specific heterotrimeric transcription factor (NF-Y) which specifically recognizes a 5'-CCAAT-3' box motif found in the promoters of its target genes.</text>
</comment>
<dbReference type="Proteomes" id="UP000712600">
    <property type="component" value="Unassembled WGS sequence"/>
</dbReference>
<keyword evidence="2 6" id="KW-0805">Transcription regulation</keyword>
<dbReference type="GO" id="GO:0003700">
    <property type="term" value="F:DNA-binding transcription factor activity"/>
    <property type="evidence" value="ECO:0007669"/>
    <property type="project" value="UniProtKB-UniRule"/>
</dbReference>
<evidence type="ECO:0000256" key="6">
    <source>
        <dbReference type="RuleBase" id="RU367155"/>
    </source>
</evidence>
<comment type="subcellular location">
    <subcellularLocation>
        <location evidence="1 6">Nucleus</location>
    </subcellularLocation>
</comment>
<evidence type="ECO:0000313" key="8">
    <source>
        <dbReference type="EMBL" id="KAF3508791.1"/>
    </source>
</evidence>
<proteinExistence type="inferred from homology"/>
<evidence type="ECO:0000256" key="4">
    <source>
        <dbReference type="ARBA" id="ARBA00023163"/>
    </source>
</evidence>
<organism evidence="8 9">
    <name type="scientific">Brassica cretica</name>
    <name type="common">Mustard</name>
    <dbReference type="NCBI Taxonomy" id="69181"/>
    <lineage>
        <taxon>Eukaryota</taxon>
        <taxon>Viridiplantae</taxon>
        <taxon>Streptophyta</taxon>
        <taxon>Embryophyta</taxon>
        <taxon>Tracheophyta</taxon>
        <taxon>Spermatophyta</taxon>
        <taxon>Magnoliopsida</taxon>
        <taxon>eudicotyledons</taxon>
        <taxon>Gunneridae</taxon>
        <taxon>Pentapetalae</taxon>
        <taxon>rosids</taxon>
        <taxon>malvids</taxon>
        <taxon>Brassicales</taxon>
        <taxon>Brassicaceae</taxon>
        <taxon>Brassiceae</taxon>
        <taxon>Brassica</taxon>
    </lineage>
</organism>
<keyword evidence="4 6" id="KW-0804">Transcription</keyword>
<dbReference type="SUPFAM" id="SSF81606">
    <property type="entry name" value="PP2C-like"/>
    <property type="match status" value="1"/>
</dbReference>
<dbReference type="Gene3D" id="3.60.40.10">
    <property type="entry name" value="PPM-type phosphatase domain"/>
    <property type="match status" value="1"/>
</dbReference>
<sequence>MIRWKEKFDCVDCKFTAKGGNSTEPGITVENGTDDSNEHRDREAEVRDTNDGAIITSRGSSKHVSMAIKQGKKGINQDAMTVWENFGGEEDMIFCGVFDGHGPMGHKISRHPCVHESRHFHAIRRPRGCGGLFLNAKNKNGDRKEEAGEEATSDERTLLKQVPASGPINQPWLLMVDFSKVHAQPQI</sequence>
<dbReference type="GO" id="GO:0003677">
    <property type="term" value="F:DNA binding"/>
    <property type="evidence" value="ECO:0007669"/>
    <property type="project" value="UniProtKB-KW"/>
</dbReference>
<dbReference type="Pfam" id="PF02045">
    <property type="entry name" value="CBFB_NFYA"/>
    <property type="match status" value="1"/>
</dbReference>
<evidence type="ECO:0000256" key="1">
    <source>
        <dbReference type="ARBA" id="ARBA00004123"/>
    </source>
</evidence>
<keyword evidence="5 6" id="KW-0539">Nucleus</keyword>
<evidence type="ECO:0000256" key="3">
    <source>
        <dbReference type="ARBA" id="ARBA00023125"/>
    </source>
</evidence>
<dbReference type="PROSITE" id="PS51152">
    <property type="entry name" value="NFYA_HAP2_2"/>
    <property type="match status" value="1"/>
</dbReference>
<comment type="subunit">
    <text evidence="6">Heterotrimer.</text>
</comment>
<dbReference type="InterPro" id="IPR001289">
    <property type="entry name" value="NFYA"/>
</dbReference>
<comment type="similarity">
    <text evidence="6">Belongs to the NFYA/HAP2 subunit family.</text>
</comment>
<keyword evidence="3 6" id="KW-0238">DNA-binding</keyword>